<proteinExistence type="predicted"/>
<accession>A0ABQ5R0X8</accession>
<reference evidence="1" key="1">
    <citation type="submission" date="2022-12" db="EMBL/GenBank/DDBJ databases">
        <title>New Phytohabitans aurantiacus sp. RD004123 nov., an actinomycete isolated from soil.</title>
        <authorList>
            <person name="Triningsih D.W."/>
            <person name="Harunari E."/>
            <person name="Igarashi Y."/>
        </authorList>
    </citation>
    <scope>NUCLEOTIDE SEQUENCE</scope>
    <source>
        <strain evidence="1">RD004123</strain>
    </source>
</reference>
<dbReference type="RefSeq" id="WP_281900753.1">
    <property type="nucleotide sequence ID" value="NZ_BSDI01000032.1"/>
</dbReference>
<sequence length="139" mass="15007">MCDAVIEQRCQTCGSVVQCRAWEDVIGGRLQWVVLCDCGTCGGGESEEFGWDETPAEVRRALLDMCGTFRLRVQAPLEVARMPLMRIVRATGEPLASLSARVEALLIQGQTGTEAELELLALRLAEVGVPTTIAKDDAG</sequence>
<evidence type="ECO:0000313" key="2">
    <source>
        <dbReference type="Proteomes" id="UP001144280"/>
    </source>
</evidence>
<keyword evidence="2" id="KW-1185">Reference proteome</keyword>
<organism evidence="1 2">
    <name type="scientific">Phytohabitans aurantiacus</name>
    <dbReference type="NCBI Taxonomy" id="3016789"/>
    <lineage>
        <taxon>Bacteria</taxon>
        <taxon>Bacillati</taxon>
        <taxon>Actinomycetota</taxon>
        <taxon>Actinomycetes</taxon>
        <taxon>Micromonosporales</taxon>
        <taxon>Micromonosporaceae</taxon>
    </lineage>
</organism>
<name>A0ABQ5R0X8_9ACTN</name>
<protein>
    <submittedName>
        <fullName evidence="1">Uncharacterized protein</fullName>
    </submittedName>
</protein>
<evidence type="ECO:0000313" key="1">
    <source>
        <dbReference type="EMBL" id="GLI00454.1"/>
    </source>
</evidence>
<comment type="caution">
    <text evidence="1">The sequence shown here is derived from an EMBL/GenBank/DDBJ whole genome shotgun (WGS) entry which is preliminary data.</text>
</comment>
<gene>
    <name evidence="1" type="ORF">Pa4123_57300</name>
</gene>
<dbReference type="Proteomes" id="UP001144280">
    <property type="component" value="Unassembled WGS sequence"/>
</dbReference>
<dbReference type="EMBL" id="BSDI01000032">
    <property type="protein sequence ID" value="GLI00454.1"/>
    <property type="molecule type" value="Genomic_DNA"/>
</dbReference>